<accession>M2YR99</accession>
<dbReference type="PROSITE" id="PS51257">
    <property type="entry name" value="PROKAR_LIPOPROTEIN"/>
    <property type="match status" value="1"/>
</dbReference>
<evidence type="ECO:0000313" key="6">
    <source>
        <dbReference type="Proteomes" id="UP000011731"/>
    </source>
</evidence>
<dbReference type="PANTHER" id="PTHR30483">
    <property type="entry name" value="LEUCINE-SPECIFIC-BINDING PROTEIN"/>
    <property type="match status" value="1"/>
</dbReference>
<comment type="caution">
    <text evidence="5">The sequence shown here is derived from an EMBL/GenBank/DDBJ whole genome shotgun (WGS) entry which is preliminary data.</text>
</comment>
<dbReference type="PATRIC" id="fig|1278076.4.peg.4341"/>
<name>M2YR99_9NOCA</name>
<dbReference type="EMBL" id="AOEX01000075">
    <property type="protein sequence ID" value="EME57382.1"/>
    <property type="molecule type" value="Genomic_DNA"/>
</dbReference>
<dbReference type="Pfam" id="PF13458">
    <property type="entry name" value="Peripla_BP_6"/>
    <property type="match status" value="1"/>
</dbReference>
<dbReference type="InterPro" id="IPR028082">
    <property type="entry name" value="Peripla_BP_I"/>
</dbReference>
<evidence type="ECO:0000313" key="5">
    <source>
        <dbReference type="EMBL" id="EME57382.1"/>
    </source>
</evidence>
<organism evidence="5 6">
    <name type="scientific">Rhodococcus ruber BKS 20-38</name>
    <dbReference type="NCBI Taxonomy" id="1278076"/>
    <lineage>
        <taxon>Bacteria</taxon>
        <taxon>Bacillati</taxon>
        <taxon>Actinomycetota</taxon>
        <taxon>Actinomycetes</taxon>
        <taxon>Mycobacteriales</taxon>
        <taxon>Nocardiaceae</taxon>
        <taxon>Rhodococcus</taxon>
    </lineage>
</organism>
<protein>
    <recommendedName>
        <fullName evidence="4">Leucine-binding protein domain-containing protein</fullName>
    </recommendedName>
</protein>
<dbReference type="RefSeq" id="WP_003938291.1">
    <property type="nucleotide sequence ID" value="NZ_AOEX01000075.1"/>
</dbReference>
<evidence type="ECO:0000256" key="2">
    <source>
        <dbReference type="ARBA" id="ARBA00022729"/>
    </source>
</evidence>
<comment type="similarity">
    <text evidence="1">Belongs to the leucine-binding protein family.</text>
</comment>
<keyword evidence="2 3" id="KW-0732">Signal</keyword>
<feature type="chain" id="PRO_5039262820" description="Leucine-binding protein domain-containing protein" evidence="3">
    <location>
        <begin position="24"/>
        <end position="404"/>
    </location>
</feature>
<evidence type="ECO:0000256" key="3">
    <source>
        <dbReference type="SAM" id="SignalP"/>
    </source>
</evidence>
<dbReference type="Gene3D" id="3.40.50.2300">
    <property type="match status" value="2"/>
</dbReference>
<dbReference type="SUPFAM" id="SSF53822">
    <property type="entry name" value="Periplasmic binding protein-like I"/>
    <property type="match status" value="1"/>
</dbReference>
<dbReference type="InterPro" id="IPR028081">
    <property type="entry name" value="Leu-bd"/>
</dbReference>
<reference evidence="5 6" key="1">
    <citation type="journal article" date="2013" name="Genome Announc.">
        <title>Draft Genome Sequence of Rhodococcus ruber Strain BKS 20-38.</title>
        <authorList>
            <person name="Bala M."/>
            <person name="Kumar S."/>
            <person name="Raghava G.P."/>
            <person name="Mayilraj S."/>
        </authorList>
    </citation>
    <scope>NUCLEOTIDE SEQUENCE [LARGE SCALE GENOMIC DNA]</scope>
    <source>
        <strain evidence="5 6">BKS 20-38</strain>
    </source>
</reference>
<dbReference type="PANTHER" id="PTHR30483:SF6">
    <property type="entry name" value="PERIPLASMIC BINDING PROTEIN OF ABC TRANSPORTER FOR NATURAL AMINO ACIDS"/>
    <property type="match status" value="1"/>
</dbReference>
<evidence type="ECO:0000256" key="1">
    <source>
        <dbReference type="ARBA" id="ARBA00010062"/>
    </source>
</evidence>
<feature type="signal peptide" evidence="3">
    <location>
        <begin position="1"/>
        <end position="23"/>
    </location>
</feature>
<dbReference type="AlphaFoldDB" id="M2YR99"/>
<dbReference type="InterPro" id="IPR051010">
    <property type="entry name" value="BCAA_transport"/>
</dbReference>
<proteinExistence type="inferred from homology"/>
<feature type="domain" description="Leucine-binding protein" evidence="4">
    <location>
        <begin position="35"/>
        <end position="372"/>
    </location>
</feature>
<dbReference type="Proteomes" id="UP000011731">
    <property type="component" value="Unassembled WGS sequence"/>
</dbReference>
<gene>
    <name evidence="5" type="ORF">G352_21141</name>
</gene>
<keyword evidence="6" id="KW-1185">Reference proteome</keyword>
<evidence type="ECO:0000259" key="4">
    <source>
        <dbReference type="Pfam" id="PF13458"/>
    </source>
</evidence>
<sequence>MFTTAKRLAAVGLAGILTCGLTACGGDSAESDGSTIKIGFVGSLTGPLAPSGKVSLAGLQAGAKYVEEHYPGSKVEILQRDTKGEPTAAVAATRALAQEDVTALYYTTEAFAPVQDVLNQVEVPASTAGGIGPIIDDVGDSKRYKYAFSTGAGTSGEASVIPLLDYAAAAGTKVSMLDDSSAFNTSQAELTATIAAEQYPQLELTRQSFPSTASDVTAQLNKLRDTGSPSIIVWAYGSPLVAVMSSLNKVGWSPQMSGVLGMGDPATAELIPAAMKDTVAAGPMAKTFVSSQPGAAPSGITAEFVKNFLEVQGKTEFNALDTVGAISFDWVLLVHEAASKAGSGDPNTVKEQLVSGDPYEGANGTYTFGPDQRIGIDADQLATFLPAQPCTNGTCVSAAVPATS</sequence>